<evidence type="ECO:0000313" key="3">
    <source>
        <dbReference type="Proteomes" id="UP001167796"/>
    </source>
</evidence>
<accession>A0ABT9AFD4</accession>
<gene>
    <name evidence="2" type="ORF">Q5H92_13540</name>
</gene>
<evidence type="ECO:0000313" key="2">
    <source>
        <dbReference type="EMBL" id="MDO7847387.1"/>
    </source>
</evidence>
<feature type="chain" id="PRO_5045409067" description="DUF3298 domain-containing protein" evidence="1">
    <location>
        <begin position="22"/>
        <end position="378"/>
    </location>
</feature>
<evidence type="ECO:0000256" key="1">
    <source>
        <dbReference type="SAM" id="SignalP"/>
    </source>
</evidence>
<feature type="signal peptide" evidence="1">
    <location>
        <begin position="1"/>
        <end position="21"/>
    </location>
</feature>
<sequence length="378" mass="43001">MRFRFSGLLWLLLASVVEAPAQTPLPALPPPRFDHNSTPGPRHWRGTIGQQAVTLELDSGRWGYHGQYYYDRRGRTLGLSQESKIRKGRQTELVERDDWKPTGTLLFNGPLRAQLTGTWRSPDGRRTLPVALHETHADALAYDEETWEVKQFIRGGFSDSTRLDSVELRQYYLNFRRPQGAIRPPSAALGLPVPRPRMNQYVDSLLRTRHADQFGYFFYGDIYVMYNSNHLFSVVNFEHFMATGDEGMGTHEWSRCSTYDLRTGRRLTLADMLMPGYGPQLRRCLQQQLKPIWANVHYSDVGANGKLPASGFLVTGTGLTFSYDDRDDESLGFPGPYHADRSITVEVPYEALLPIVRPTGPLAALLRERHLLPKKPVP</sequence>
<dbReference type="Proteomes" id="UP001167796">
    <property type="component" value="Unassembled WGS sequence"/>
</dbReference>
<reference evidence="2" key="1">
    <citation type="submission" date="2023-07" db="EMBL/GenBank/DDBJ databases">
        <authorList>
            <person name="Kim M.K."/>
        </authorList>
    </citation>
    <scope>NUCLEOTIDE SEQUENCE</scope>
    <source>
        <strain evidence="2">M29</strain>
    </source>
</reference>
<dbReference type="EMBL" id="JAUQSX010000006">
    <property type="protein sequence ID" value="MDO7847387.1"/>
    <property type="molecule type" value="Genomic_DNA"/>
</dbReference>
<proteinExistence type="predicted"/>
<name>A0ABT9AFD4_9BACT</name>
<keyword evidence="1" id="KW-0732">Signal</keyword>
<keyword evidence="3" id="KW-1185">Reference proteome</keyword>
<comment type="caution">
    <text evidence="2">The sequence shown here is derived from an EMBL/GenBank/DDBJ whole genome shotgun (WGS) entry which is preliminary data.</text>
</comment>
<evidence type="ECO:0008006" key="4">
    <source>
        <dbReference type="Google" id="ProtNLM"/>
    </source>
</evidence>
<organism evidence="2 3">
    <name type="scientific">Hymenobacter mellowenesis</name>
    <dbReference type="NCBI Taxonomy" id="3063995"/>
    <lineage>
        <taxon>Bacteria</taxon>
        <taxon>Pseudomonadati</taxon>
        <taxon>Bacteroidota</taxon>
        <taxon>Cytophagia</taxon>
        <taxon>Cytophagales</taxon>
        <taxon>Hymenobacteraceae</taxon>
        <taxon>Hymenobacter</taxon>
    </lineage>
</organism>
<protein>
    <recommendedName>
        <fullName evidence="4">DUF3298 domain-containing protein</fullName>
    </recommendedName>
</protein>
<dbReference type="RefSeq" id="WP_305012064.1">
    <property type="nucleotide sequence ID" value="NZ_JAUQSX010000006.1"/>
</dbReference>